<dbReference type="AlphaFoldDB" id="A0A7T5RJM7"/>
<dbReference type="Gene3D" id="3.40.50.970">
    <property type="match status" value="1"/>
</dbReference>
<dbReference type="InterPro" id="IPR005474">
    <property type="entry name" value="Transketolase_N"/>
</dbReference>
<name>A0A7T5RJM7_9BACT</name>
<dbReference type="SUPFAM" id="SSF52518">
    <property type="entry name" value="Thiamin diphosphate-binding fold (THDP-binding)"/>
    <property type="match status" value="1"/>
</dbReference>
<comment type="cofactor">
    <cofactor evidence="1">
        <name>thiamine diphosphate</name>
        <dbReference type="ChEBI" id="CHEBI:58937"/>
    </cofactor>
</comment>
<keyword evidence="3" id="KW-0786">Thiamine pyrophosphate</keyword>
<dbReference type="Proteomes" id="UP000595618">
    <property type="component" value="Chromosome"/>
</dbReference>
<evidence type="ECO:0000259" key="4">
    <source>
        <dbReference type="Pfam" id="PF00456"/>
    </source>
</evidence>
<dbReference type="Pfam" id="PF00456">
    <property type="entry name" value="Transketolase_N"/>
    <property type="match status" value="1"/>
</dbReference>
<dbReference type="PANTHER" id="PTHR47514:SF1">
    <property type="entry name" value="TRANSKETOLASE N-TERMINAL SECTION-RELATED"/>
    <property type="match status" value="1"/>
</dbReference>
<accession>A0A7T5RJM7</accession>
<comment type="similarity">
    <text evidence="2">Belongs to the transketolase family.</text>
</comment>
<proteinExistence type="inferred from homology"/>
<feature type="domain" description="Transketolase N-terminal" evidence="4">
    <location>
        <begin position="14"/>
        <end position="263"/>
    </location>
</feature>
<evidence type="ECO:0000256" key="2">
    <source>
        <dbReference type="ARBA" id="ARBA00007131"/>
    </source>
</evidence>
<evidence type="ECO:0000313" key="6">
    <source>
        <dbReference type="Proteomes" id="UP000595618"/>
    </source>
</evidence>
<evidence type="ECO:0000256" key="3">
    <source>
        <dbReference type="ARBA" id="ARBA00023052"/>
    </source>
</evidence>
<dbReference type="CDD" id="cd02012">
    <property type="entry name" value="TPP_TK"/>
    <property type="match status" value="1"/>
</dbReference>
<reference evidence="5 6" key="1">
    <citation type="submission" date="2020-07" db="EMBL/GenBank/DDBJ databases">
        <title>Huge and variable diversity of episymbiotic CPR bacteria and DPANN archaea in groundwater ecosystems.</title>
        <authorList>
            <person name="He C.Y."/>
            <person name="Keren R."/>
            <person name="Whittaker M."/>
            <person name="Farag I.F."/>
            <person name="Doudna J."/>
            <person name="Cate J.H.D."/>
            <person name="Banfield J.F."/>
        </authorList>
    </citation>
    <scope>NUCLEOTIDE SEQUENCE [LARGE SCALE GENOMIC DNA]</scope>
    <source>
        <strain evidence="5">NC_groundwater_541_Ag_S-0.1um_46_50</strain>
    </source>
</reference>
<organism evidence="5 6">
    <name type="scientific">Candidatus Sungiibacteriota bacterium</name>
    <dbReference type="NCBI Taxonomy" id="2750080"/>
    <lineage>
        <taxon>Bacteria</taxon>
        <taxon>Candidatus Sungiibacteriota</taxon>
    </lineage>
</organism>
<dbReference type="PANTHER" id="PTHR47514">
    <property type="entry name" value="TRANSKETOLASE N-TERMINAL SECTION-RELATED"/>
    <property type="match status" value="1"/>
</dbReference>
<evidence type="ECO:0000256" key="1">
    <source>
        <dbReference type="ARBA" id="ARBA00001964"/>
    </source>
</evidence>
<gene>
    <name evidence="5" type="ORF">HYW89_00395</name>
</gene>
<evidence type="ECO:0000313" key="5">
    <source>
        <dbReference type="EMBL" id="QQG45386.1"/>
    </source>
</evidence>
<dbReference type="InterPro" id="IPR029061">
    <property type="entry name" value="THDP-binding"/>
</dbReference>
<protein>
    <submittedName>
        <fullName evidence="5">Transketolase</fullName>
    </submittedName>
</protein>
<dbReference type="EMBL" id="CP066690">
    <property type="protein sequence ID" value="QQG45386.1"/>
    <property type="molecule type" value="Genomic_DNA"/>
</dbReference>
<sequence>MSHLHDDKIKFLEEMANTIRQDIVMELTEAGSGHTAGPLGMTDIFTALYFHILRHDPKNPDWSERDRLILSNGHICPVRYAAMARAGYFTVEELKTLRKLGTRLQGHPHRTALPGVETTSGPLGSGLSQAVGMAIAAKMDQKKFNIYCLMSDGEQEAGQTWEAAMLAGKLKLDNLTALIDRNNIQIDGMTENIMPLEPLRAKYESFNWHVLEINGHNFEEIVNAYETAQGIFEKPVVVIAHTVPGKGVPEIEFDYRWHGVPPGKGPTDVFPAAEQTKEFLSRLRTLGGKIHSEHE</sequence>